<dbReference type="GO" id="GO:0009403">
    <property type="term" value="P:toxin biosynthetic process"/>
    <property type="evidence" value="ECO:0007669"/>
    <property type="project" value="InterPro"/>
</dbReference>
<sequence length="229" mass="26099">MNWVDISVIIILAISSITGFYQGFVLSVFNLAGVILSYIIARLYYPLIAQFILNNQNLYEKIRGFVDRGIYSIFEDKLNTFEPSPMLEGLRLPKPLIDNISKSPQLNTYASEFSDAMLNTMSEALTRIFIDVISLIIAFIIVRIGMIVILRFLNIFTELPLIKQFNKLLGFSFGFIKGLLIILIIFAILTPIISISPEGFLSKGVFESNIGYYLYHNNILLKYLKDIIF</sequence>
<dbReference type="EMBL" id="FNQE01000049">
    <property type="protein sequence ID" value="SDZ38433.1"/>
    <property type="molecule type" value="Genomic_DNA"/>
</dbReference>
<feature type="transmembrane region" description="Helical" evidence="5">
    <location>
        <begin position="128"/>
        <end position="153"/>
    </location>
</feature>
<evidence type="ECO:0000256" key="1">
    <source>
        <dbReference type="ARBA" id="ARBA00004141"/>
    </source>
</evidence>
<dbReference type="Proteomes" id="UP000198625">
    <property type="component" value="Unassembled WGS sequence"/>
</dbReference>
<feature type="transmembrane region" description="Helical" evidence="5">
    <location>
        <begin position="7"/>
        <end position="29"/>
    </location>
</feature>
<keyword evidence="7" id="KW-1185">Reference proteome</keyword>
<evidence type="ECO:0000313" key="7">
    <source>
        <dbReference type="Proteomes" id="UP000198625"/>
    </source>
</evidence>
<dbReference type="AlphaFoldDB" id="A0A1H3SK42"/>
<feature type="transmembrane region" description="Helical" evidence="5">
    <location>
        <begin position="35"/>
        <end position="53"/>
    </location>
</feature>
<proteinExistence type="predicted"/>
<dbReference type="PANTHER" id="PTHR37306:SF1">
    <property type="entry name" value="COLICIN V PRODUCTION PROTEIN"/>
    <property type="match status" value="1"/>
</dbReference>
<dbReference type="OrthoDB" id="1952204at2"/>
<dbReference type="RefSeq" id="WP_091733004.1">
    <property type="nucleotide sequence ID" value="NZ_FNQE01000049.1"/>
</dbReference>
<accession>A0A1H3SK42</accession>
<dbReference type="InterPro" id="IPR003825">
    <property type="entry name" value="Colicin-V_CvpA"/>
</dbReference>
<gene>
    <name evidence="6" type="ORF">SAMN05660462_02963</name>
</gene>
<dbReference type="Pfam" id="PF02674">
    <property type="entry name" value="Colicin_V"/>
    <property type="match status" value="2"/>
</dbReference>
<dbReference type="PANTHER" id="PTHR37306">
    <property type="entry name" value="COLICIN V PRODUCTION PROTEIN"/>
    <property type="match status" value="1"/>
</dbReference>
<evidence type="ECO:0000256" key="2">
    <source>
        <dbReference type="ARBA" id="ARBA00022692"/>
    </source>
</evidence>
<evidence type="ECO:0000256" key="4">
    <source>
        <dbReference type="ARBA" id="ARBA00023136"/>
    </source>
</evidence>
<organism evidence="6 7">
    <name type="scientific">Proteiniborus ethanoligenes</name>
    <dbReference type="NCBI Taxonomy" id="415015"/>
    <lineage>
        <taxon>Bacteria</taxon>
        <taxon>Bacillati</taxon>
        <taxon>Bacillota</taxon>
        <taxon>Clostridia</taxon>
        <taxon>Eubacteriales</taxon>
        <taxon>Proteiniborus</taxon>
    </lineage>
</organism>
<dbReference type="STRING" id="415015.SAMN05660462_02963"/>
<keyword evidence="3 5" id="KW-1133">Transmembrane helix</keyword>
<keyword evidence="2 5" id="KW-0812">Transmembrane</keyword>
<comment type="subcellular location">
    <subcellularLocation>
        <location evidence="1">Membrane</location>
        <topology evidence="1">Multi-pass membrane protein</topology>
    </subcellularLocation>
</comment>
<dbReference type="GO" id="GO:0016020">
    <property type="term" value="C:membrane"/>
    <property type="evidence" value="ECO:0007669"/>
    <property type="project" value="UniProtKB-SubCell"/>
</dbReference>
<name>A0A1H3SK42_9FIRM</name>
<protein>
    <submittedName>
        <fullName evidence="6">Colicin V production protein</fullName>
    </submittedName>
</protein>
<keyword evidence="4 5" id="KW-0472">Membrane</keyword>
<feature type="transmembrane region" description="Helical" evidence="5">
    <location>
        <begin position="173"/>
        <end position="193"/>
    </location>
</feature>
<evidence type="ECO:0000256" key="3">
    <source>
        <dbReference type="ARBA" id="ARBA00022989"/>
    </source>
</evidence>
<evidence type="ECO:0000313" key="6">
    <source>
        <dbReference type="EMBL" id="SDZ38433.1"/>
    </source>
</evidence>
<reference evidence="7" key="1">
    <citation type="submission" date="2016-10" db="EMBL/GenBank/DDBJ databases">
        <authorList>
            <person name="Varghese N."/>
            <person name="Submissions S."/>
        </authorList>
    </citation>
    <scope>NUCLEOTIDE SEQUENCE [LARGE SCALE GENOMIC DNA]</scope>
    <source>
        <strain evidence="7">DSM 21650</strain>
    </source>
</reference>
<evidence type="ECO:0000256" key="5">
    <source>
        <dbReference type="SAM" id="Phobius"/>
    </source>
</evidence>